<dbReference type="InterPro" id="IPR001882">
    <property type="entry name" value="Biotin_BS"/>
</dbReference>
<gene>
    <name evidence="3" type="ORF">DSCA_36950</name>
    <name evidence="4" type="ORF">DSCA_37100</name>
</gene>
<dbReference type="Proteomes" id="UP000427906">
    <property type="component" value="Chromosome"/>
</dbReference>
<feature type="domain" description="Lipoyl-binding" evidence="2">
    <location>
        <begin position="85"/>
        <end position="164"/>
    </location>
</feature>
<organism evidence="3 5">
    <name type="scientific">Desulfosarcina alkanivorans</name>
    <dbReference type="NCBI Taxonomy" id="571177"/>
    <lineage>
        <taxon>Bacteria</taxon>
        <taxon>Pseudomonadati</taxon>
        <taxon>Thermodesulfobacteriota</taxon>
        <taxon>Desulfobacteria</taxon>
        <taxon>Desulfobacterales</taxon>
        <taxon>Desulfosarcinaceae</taxon>
        <taxon>Desulfosarcina</taxon>
    </lineage>
</organism>
<protein>
    <recommendedName>
        <fullName evidence="2">Lipoyl-binding domain-containing protein</fullName>
    </recommendedName>
</protein>
<evidence type="ECO:0000259" key="2">
    <source>
        <dbReference type="PROSITE" id="PS50968"/>
    </source>
</evidence>
<dbReference type="InterPro" id="IPR000089">
    <property type="entry name" value="Biotin_lipoyl"/>
</dbReference>
<dbReference type="CDD" id="cd06850">
    <property type="entry name" value="biotinyl_domain"/>
    <property type="match status" value="1"/>
</dbReference>
<dbReference type="AlphaFoldDB" id="A0A5K7YN10"/>
<dbReference type="EMBL" id="AP021874">
    <property type="protein sequence ID" value="BBO69780.1"/>
    <property type="molecule type" value="Genomic_DNA"/>
</dbReference>
<dbReference type="KEGG" id="dalk:DSCA_36950"/>
<reference evidence="3 5" key="1">
    <citation type="submission" date="2019-11" db="EMBL/GenBank/DDBJ databases">
        <title>Comparative genomics of hydrocarbon-degrading Desulfosarcina strains.</title>
        <authorList>
            <person name="Watanabe M."/>
            <person name="Kojima H."/>
            <person name="Fukui M."/>
        </authorList>
    </citation>
    <scope>NUCLEOTIDE SEQUENCE [LARGE SCALE GENOMIC DNA]</scope>
    <source>
        <strain evidence="3 5">PL12</strain>
    </source>
</reference>
<dbReference type="SUPFAM" id="SSF51230">
    <property type="entry name" value="Single hybrid motif"/>
    <property type="match status" value="1"/>
</dbReference>
<dbReference type="PANTHER" id="PTHR45266">
    <property type="entry name" value="OXALOACETATE DECARBOXYLASE ALPHA CHAIN"/>
    <property type="match status" value="1"/>
</dbReference>
<sequence>MEYKLKCQEETIPLQVDAGEDGRFTATIDGNRADVAYGRISDHMIPMTIDGRQKMAFVANTEEGKAVMVDGHTWLFIENNTPLAHRTRGGPKNGDQAITPPMPAVVTKILVAEGDAVGKGQGVIVVSAMKMDTTLSAPFDGVVARINVAEGEKVSPKQILVDIDPSTVEETQTEA</sequence>
<dbReference type="Gene3D" id="2.40.50.100">
    <property type="match status" value="1"/>
</dbReference>
<evidence type="ECO:0000313" key="3">
    <source>
        <dbReference type="EMBL" id="BBO69765.1"/>
    </source>
</evidence>
<accession>A0A5K7YN10</accession>
<dbReference type="EMBL" id="AP021874">
    <property type="protein sequence ID" value="BBO69765.1"/>
    <property type="molecule type" value="Genomic_DNA"/>
</dbReference>
<dbReference type="PROSITE" id="PS50968">
    <property type="entry name" value="BIOTINYL_LIPOYL"/>
    <property type="match status" value="1"/>
</dbReference>
<dbReference type="InterPro" id="IPR011053">
    <property type="entry name" value="Single_hybrid_motif"/>
</dbReference>
<evidence type="ECO:0000313" key="5">
    <source>
        <dbReference type="Proteomes" id="UP000427906"/>
    </source>
</evidence>
<dbReference type="FunFam" id="2.40.50.100:FF:000003">
    <property type="entry name" value="Acetyl-CoA carboxylase biotin carboxyl carrier protein"/>
    <property type="match status" value="1"/>
</dbReference>
<dbReference type="PROSITE" id="PS00188">
    <property type="entry name" value="BIOTIN"/>
    <property type="match status" value="1"/>
</dbReference>
<proteinExistence type="predicted"/>
<evidence type="ECO:0000313" key="4">
    <source>
        <dbReference type="EMBL" id="BBO69780.1"/>
    </source>
</evidence>
<keyword evidence="5" id="KW-1185">Reference proteome</keyword>
<dbReference type="InterPro" id="IPR050709">
    <property type="entry name" value="Biotin_Carboxyl_Carrier/Decarb"/>
</dbReference>
<dbReference type="PANTHER" id="PTHR45266:SF3">
    <property type="entry name" value="OXALOACETATE DECARBOXYLASE ALPHA CHAIN"/>
    <property type="match status" value="1"/>
</dbReference>
<dbReference type="RefSeq" id="WP_167527850.1">
    <property type="nucleotide sequence ID" value="NZ_AP021874.1"/>
</dbReference>
<keyword evidence="1" id="KW-0092">Biotin</keyword>
<dbReference type="KEGG" id="dalk:DSCA_37100"/>
<evidence type="ECO:0000256" key="1">
    <source>
        <dbReference type="ARBA" id="ARBA00023267"/>
    </source>
</evidence>
<dbReference type="Pfam" id="PF00364">
    <property type="entry name" value="Biotin_lipoyl"/>
    <property type="match status" value="1"/>
</dbReference>
<name>A0A5K7YN10_9BACT</name>